<evidence type="ECO:0000313" key="6">
    <source>
        <dbReference type="EMBL" id="EEP54402.1"/>
    </source>
</evidence>
<feature type="repeat" description="Cell wall-binding" evidence="3">
    <location>
        <begin position="267"/>
        <end position="286"/>
    </location>
</feature>
<dbReference type="eggNOG" id="COG3409">
    <property type="taxonomic scope" value="Bacteria"/>
</dbReference>
<dbReference type="Pfam" id="PF01473">
    <property type="entry name" value="Choline_bind_1"/>
    <property type="match status" value="2"/>
</dbReference>
<feature type="repeat" description="Cell wall-binding" evidence="3">
    <location>
        <begin position="247"/>
        <end position="266"/>
    </location>
</feature>
<gene>
    <name evidence="6" type="ORF">CLP_1668</name>
</gene>
<dbReference type="CDD" id="cd06583">
    <property type="entry name" value="PGRP"/>
    <property type="match status" value="1"/>
</dbReference>
<feature type="domain" description="Peptidoglycan recognition protein family" evidence="5">
    <location>
        <begin position="1"/>
        <end position="132"/>
    </location>
</feature>
<dbReference type="GO" id="GO:0008270">
    <property type="term" value="F:zinc ion binding"/>
    <property type="evidence" value="ECO:0007669"/>
    <property type="project" value="InterPro"/>
</dbReference>
<protein>
    <submittedName>
        <fullName evidence="6">Surface protein PspC</fullName>
    </submittedName>
</protein>
<dbReference type="SMART" id="SM00701">
    <property type="entry name" value="PGRP"/>
    <property type="match status" value="1"/>
</dbReference>
<dbReference type="SUPFAM" id="SSF55846">
    <property type="entry name" value="N-acetylmuramoyl-L-alanine amidase-like"/>
    <property type="match status" value="1"/>
</dbReference>
<evidence type="ECO:0000256" key="3">
    <source>
        <dbReference type="PROSITE-ProRule" id="PRU00591"/>
    </source>
</evidence>
<dbReference type="PANTHER" id="PTHR11022">
    <property type="entry name" value="PEPTIDOGLYCAN RECOGNITION PROTEIN"/>
    <property type="match status" value="1"/>
</dbReference>
<dbReference type="Pfam" id="PF01510">
    <property type="entry name" value="Amidase_2"/>
    <property type="match status" value="1"/>
</dbReference>
<feature type="domain" description="N-acetylmuramoyl-L-alanine amidase" evidence="4">
    <location>
        <begin position="8"/>
        <end position="138"/>
    </location>
</feature>
<dbReference type="InterPro" id="IPR002502">
    <property type="entry name" value="Amidase_domain"/>
</dbReference>
<dbReference type="EMBL" id="ACOM01000005">
    <property type="protein sequence ID" value="EEP54402.1"/>
    <property type="molecule type" value="Genomic_DNA"/>
</dbReference>
<dbReference type="InterPro" id="IPR015510">
    <property type="entry name" value="PGRP"/>
</dbReference>
<dbReference type="Pfam" id="PF19127">
    <property type="entry name" value="Choline_bind_3"/>
    <property type="match status" value="1"/>
</dbReference>
<reference evidence="6 7" key="1">
    <citation type="submission" date="2009-08" db="EMBL/GenBank/DDBJ databases">
        <authorList>
            <person name="Shrivastava S."/>
            <person name="Brinkac L.B."/>
            <person name="Brown J.L."/>
            <person name="Bruce D.B."/>
            <person name="Detter C."/>
            <person name="Green L.D."/>
            <person name="Munk C.A."/>
            <person name="Rogers Y.C."/>
            <person name="Tapia R."/>
            <person name="Sims D.R."/>
            <person name="Smith L.A."/>
            <person name="Smith T.J."/>
            <person name="Sutton G."/>
            <person name="Brettin T."/>
        </authorList>
    </citation>
    <scope>NUCLEOTIDE SEQUENCE [LARGE SCALE GENOMIC DNA]</scope>
    <source>
        <strain evidence="7">E4 str. BoNT E BL5262</strain>
    </source>
</reference>
<dbReference type="SMART" id="SM00644">
    <property type="entry name" value="Ami_2"/>
    <property type="match status" value="1"/>
</dbReference>
<keyword evidence="7" id="KW-1185">Reference proteome</keyword>
<feature type="repeat" description="Cell wall-binding" evidence="3">
    <location>
        <begin position="203"/>
        <end position="222"/>
    </location>
</feature>
<evidence type="ECO:0000313" key="7">
    <source>
        <dbReference type="Proteomes" id="UP000003081"/>
    </source>
</evidence>
<name>C4IFG4_CLOBU</name>
<comment type="similarity">
    <text evidence="1">Belongs to the N-acetylmuramoyl-L-alanine amidase 2 family.</text>
</comment>
<accession>C4IFG4</accession>
<dbReference type="PANTHER" id="PTHR11022:SF41">
    <property type="entry name" value="PEPTIDOGLYCAN-RECOGNITION PROTEIN LC-RELATED"/>
    <property type="match status" value="1"/>
</dbReference>
<dbReference type="Proteomes" id="UP000003081">
    <property type="component" value="Unassembled WGS sequence"/>
</dbReference>
<keyword evidence="2" id="KW-0677">Repeat</keyword>
<evidence type="ECO:0000256" key="1">
    <source>
        <dbReference type="ARBA" id="ARBA00007553"/>
    </source>
</evidence>
<dbReference type="PROSITE" id="PS51170">
    <property type="entry name" value="CW"/>
    <property type="match status" value="4"/>
</dbReference>
<evidence type="ECO:0000256" key="2">
    <source>
        <dbReference type="ARBA" id="ARBA00022737"/>
    </source>
</evidence>
<comment type="caution">
    <text evidence="6">The sequence shown here is derived from an EMBL/GenBank/DDBJ whole genome shotgun (WGS) entry which is preliminary data.</text>
</comment>
<dbReference type="HOGENOM" id="CLU_810707_0_0_9"/>
<dbReference type="AlphaFoldDB" id="C4IFG4"/>
<dbReference type="SUPFAM" id="SSF69360">
    <property type="entry name" value="Cell wall binding repeat"/>
    <property type="match status" value="1"/>
</dbReference>
<dbReference type="InterPro" id="IPR018337">
    <property type="entry name" value="Cell_wall/Cho-bd_repeat"/>
</dbReference>
<dbReference type="GO" id="GO:0009253">
    <property type="term" value="P:peptidoglycan catabolic process"/>
    <property type="evidence" value="ECO:0007669"/>
    <property type="project" value="InterPro"/>
</dbReference>
<proteinExistence type="inferred from homology"/>
<sequence length="306" mass="35859">MNIIDVGLTYGNMTYGNRPKEKIVHHIEAEGINWTVEFIHNMHRTDPNFKFSAIGYHYYIRLDGSIYKGRPDNAIGAHCQGANTNTLGIAFEGDYDKRTVMPDAQYNAWRELSDYLDFIYGVIPTYGHRERGSSECPGKYFPLDKVKKCNLIQSIKGSWELDSNGWWFKYSDGTWPKGWAKIAVSNNDSTLGWFYFNEKGYMETQWIIPDGNWYYLEDDGRARQNEWAYDKKLSKWYYFDDNCIMTKSKWIKWNNEWYYLKSDGSMATGWIKDNGKDYLLYSNGVMVHDTVLYGYRFESNGVATKI</sequence>
<dbReference type="GO" id="GO:0008745">
    <property type="term" value="F:N-acetylmuramoyl-L-alanine amidase activity"/>
    <property type="evidence" value="ECO:0007669"/>
    <property type="project" value="InterPro"/>
</dbReference>
<dbReference type="Gene3D" id="3.40.80.10">
    <property type="entry name" value="Peptidoglycan recognition protein-like"/>
    <property type="match status" value="1"/>
</dbReference>
<dbReference type="InterPro" id="IPR036505">
    <property type="entry name" value="Amidase/PGRP_sf"/>
</dbReference>
<evidence type="ECO:0000259" key="4">
    <source>
        <dbReference type="SMART" id="SM00644"/>
    </source>
</evidence>
<dbReference type="Gene3D" id="2.10.270.10">
    <property type="entry name" value="Cholin Binding"/>
    <property type="match status" value="2"/>
</dbReference>
<evidence type="ECO:0000259" key="5">
    <source>
        <dbReference type="SMART" id="SM00701"/>
    </source>
</evidence>
<feature type="repeat" description="Cell wall-binding" evidence="3">
    <location>
        <begin position="224"/>
        <end position="245"/>
    </location>
</feature>
<organism evidence="6 7">
    <name type="scientific">Clostridium butyricum E4 str. BoNT E BL5262</name>
    <dbReference type="NCBI Taxonomy" id="632245"/>
    <lineage>
        <taxon>Bacteria</taxon>
        <taxon>Bacillati</taxon>
        <taxon>Bacillota</taxon>
        <taxon>Clostridia</taxon>
        <taxon>Eubacteriales</taxon>
        <taxon>Clostridiaceae</taxon>
        <taxon>Clostridium</taxon>
    </lineage>
</organism>
<dbReference type="InterPro" id="IPR006619">
    <property type="entry name" value="PGRP_domain_met/bac"/>
</dbReference>